<feature type="compositionally biased region" description="Low complexity" evidence="1">
    <location>
        <begin position="630"/>
        <end position="656"/>
    </location>
</feature>
<feature type="compositionally biased region" description="Acidic residues" evidence="1">
    <location>
        <begin position="913"/>
        <end position="922"/>
    </location>
</feature>
<feature type="compositionally biased region" description="Basic residues" evidence="1">
    <location>
        <begin position="413"/>
        <end position="423"/>
    </location>
</feature>
<feature type="compositionally biased region" description="Polar residues" evidence="1">
    <location>
        <begin position="788"/>
        <end position="800"/>
    </location>
</feature>
<protein>
    <submittedName>
        <fullName evidence="3">Uncharacterized protein</fullName>
    </submittedName>
</protein>
<feature type="region of interest" description="Disordered" evidence="1">
    <location>
        <begin position="413"/>
        <end position="448"/>
    </location>
</feature>
<gene>
    <name evidence="3" type="ORF">CVLEPA_LOCUS19213</name>
</gene>
<keyword evidence="4" id="KW-1185">Reference proteome</keyword>
<feature type="region of interest" description="Disordered" evidence="1">
    <location>
        <begin position="826"/>
        <end position="895"/>
    </location>
</feature>
<dbReference type="EMBL" id="CAWYQH010000103">
    <property type="protein sequence ID" value="CAK8687137.1"/>
    <property type="molecule type" value="Genomic_DNA"/>
</dbReference>
<feature type="compositionally biased region" description="Acidic residues" evidence="1">
    <location>
        <begin position="235"/>
        <end position="269"/>
    </location>
</feature>
<dbReference type="Proteomes" id="UP001642483">
    <property type="component" value="Unassembled WGS sequence"/>
</dbReference>
<organism evidence="3 4">
    <name type="scientific">Clavelina lepadiformis</name>
    <name type="common">Light-bulb sea squirt</name>
    <name type="synonym">Ascidia lepadiformis</name>
    <dbReference type="NCBI Taxonomy" id="159417"/>
    <lineage>
        <taxon>Eukaryota</taxon>
        <taxon>Metazoa</taxon>
        <taxon>Chordata</taxon>
        <taxon>Tunicata</taxon>
        <taxon>Ascidiacea</taxon>
        <taxon>Aplousobranchia</taxon>
        <taxon>Clavelinidae</taxon>
        <taxon>Clavelina</taxon>
    </lineage>
</organism>
<sequence>MSIDTLVCTISRYCCKVHKMKELKSITNILLVLPTFCLVLLVETAVAASIQRDWICEASAPCIRVLRPLGGAGEVKSDIHEYTLEVSVHRRQNDARIQKWFAAQSQTTWNVVINWYRLLETSVRVPLSSCRNNLECLVSVHDVDDIVYDDQSTTPHKFIVKHFAVEVRFEGHQASSKVEIVIRKELPPLDDNASDLPKQLSIIDALEKAGLSKDQMDVIGASGSQKGIDLQSETPQDDVDNVILEPDTDEPTGWDDDEPEWPDGSQDGDDYARQPDLSLIDPGSSDFLKDEDFYRDFDDWSWYGISDKDYENGNATLLDHITGLFDKSAEKLGKGTVVTLIVVGIILMVLILTCCCIQIKKRNYKRQKEQFGRSRTVKTAPERSIWRRIAIWFRFLKTKNPGPYILVPSSGPFKKKKRKKSKVSNRDGFSDEEVGMSPDEPSKPPESVNSALDFAKLKAEALSKSANRVFVTARRRSVGFTDKTREYAKKAGKGILGCILAFIKRCCPGRAAAGDGYEPLLAEEGGLDHGRGFGSNVVAPSTGVVPKSDFTPKTDISGRFLVKSQKNEGLTLDQRDDYVASTPRHGDQNVNPLPSATKVITAALHTPHGNCGLHCLQSENPRGRNDAHNTPTTSETSSVTSGGPTTSTTSMTSIESDFPPAEGARDLSFGDAPCSSGSRPLPGVIRRTKESFRRENQRMEALLKRWEKRTASCVVINETSSRSRKRAGRRLSKDDDRRKRAGRYLKVENKNSEIFSPGRVIVGRRRTNRSLPGQENALRKEAAPTWHTRPSNTSTTSSIKLGSAPKLRQHFTSKIETQNFLTDNARLPQVDDVNSKSTSSDKYGTSSDENTYYKIAPLGARTNTNQSKQATSSTRRVDGNTSRVNDVRTHSKASPMLQSVVDAFMASDNDIPSCDDDYDDDFWNPPKK</sequence>
<feature type="transmembrane region" description="Helical" evidence="2">
    <location>
        <begin position="29"/>
        <end position="50"/>
    </location>
</feature>
<name>A0ABP0G5P4_CLALP</name>
<proteinExistence type="predicted"/>
<feature type="region of interest" description="Disordered" evidence="1">
    <location>
        <begin position="224"/>
        <end position="276"/>
    </location>
</feature>
<keyword evidence="2" id="KW-1133">Transmembrane helix</keyword>
<feature type="transmembrane region" description="Helical" evidence="2">
    <location>
        <begin position="337"/>
        <end position="359"/>
    </location>
</feature>
<reference evidence="3 4" key="1">
    <citation type="submission" date="2024-02" db="EMBL/GenBank/DDBJ databases">
        <authorList>
            <person name="Daric V."/>
            <person name="Darras S."/>
        </authorList>
    </citation>
    <scope>NUCLEOTIDE SEQUENCE [LARGE SCALE GENOMIC DNA]</scope>
</reference>
<feature type="compositionally biased region" description="Polar residues" evidence="1">
    <location>
        <begin position="861"/>
        <end position="884"/>
    </location>
</feature>
<feature type="region of interest" description="Disordered" evidence="1">
    <location>
        <begin position="767"/>
        <end position="805"/>
    </location>
</feature>
<feature type="compositionally biased region" description="Polar residues" evidence="1">
    <location>
        <begin position="835"/>
        <end position="850"/>
    </location>
</feature>
<accession>A0ABP0G5P4</accession>
<comment type="caution">
    <text evidence="3">The sequence shown here is derived from an EMBL/GenBank/DDBJ whole genome shotgun (WGS) entry which is preliminary data.</text>
</comment>
<feature type="region of interest" description="Disordered" evidence="1">
    <location>
        <begin position="719"/>
        <end position="741"/>
    </location>
</feature>
<evidence type="ECO:0000313" key="3">
    <source>
        <dbReference type="EMBL" id="CAK8687137.1"/>
    </source>
</evidence>
<evidence type="ECO:0000256" key="1">
    <source>
        <dbReference type="SAM" id="MobiDB-lite"/>
    </source>
</evidence>
<feature type="region of interest" description="Disordered" evidence="1">
    <location>
        <begin position="615"/>
        <end position="688"/>
    </location>
</feature>
<keyword evidence="2" id="KW-0472">Membrane</keyword>
<evidence type="ECO:0000313" key="4">
    <source>
        <dbReference type="Proteomes" id="UP001642483"/>
    </source>
</evidence>
<feature type="region of interest" description="Disordered" evidence="1">
    <location>
        <begin position="908"/>
        <end position="928"/>
    </location>
</feature>
<evidence type="ECO:0000256" key="2">
    <source>
        <dbReference type="SAM" id="Phobius"/>
    </source>
</evidence>
<keyword evidence="2" id="KW-0812">Transmembrane</keyword>